<dbReference type="InterPro" id="IPR000727">
    <property type="entry name" value="T_SNARE_dom"/>
</dbReference>
<dbReference type="PANTHER" id="PTHR32089">
    <property type="entry name" value="METHYL-ACCEPTING CHEMOTAXIS PROTEIN MCPB"/>
    <property type="match status" value="1"/>
</dbReference>
<dbReference type="PANTHER" id="PTHR32089:SF112">
    <property type="entry name" value="LYSOZYME-LIKE PROTEIN-RELATED"/>
    <property type="match status" value="1"/>
</dbReference>
<dbReference type="InterPro" id="IPR004089">
    <property type="entry name" value="MCPsignal_dom"/>
</dbReference>
<dbReference type="AlphaFoldDB" id="A0A8J7S3K9"/>
<feature type="domain" description="T-SNARE coiled-coil homology" evidence="8">
    <location>
        <begin position="304"/>
        <end position="366"/>
    </location>
</feature>
<dbReference type="Proteomes" id="UP000672602">
    <property type="component" value="Unassembled WGS sequence"/>
</dbReference>
<dbReference type="GO" id="GO:0004888">
    <property type="term" value="F:transmembrane signaling receptor activity"/>
    <property type="evidence" value="ECO:0007669"/>
    <property type="project" value="InterPro"/>
</dbReference>
<organism evidence="9 10">
    <name type="scientific">Marivibrio halodurans</name>
    <dbReference type="NCBI Taxonomy" id="2039722"/>
    <lineage>
        <taxon>Bacteria</taxon>
        <taxon>Pseudomonadati</taxon>
        <taxon>Pseudomonadota</taxon>
        <taxon>Alphaproteobacteria</taxon>
        <taxon>Rhodospirillales</taxon>
        <taxon>Rhodospirillaceae</taxon>
        <taxon>Marivibrio</taxon>
    </lineage>
</organism>
<keyword evidence="3 5" id="KW-0807">Transducer</keyword>
<feature type="compositionally biased region" description="Low complexity" evidence="6">
    <location>
        <begin position="14"/>
        <end position="25"/>
    </location>
</feature>
<gene>
    <name evidence="9" type="ORF">KAJ83_13040</name>
</gene>
<keyword evidence="2" id="KW-0472">Membrane</keyword>
<dbReference type="GO" id="GO:0006935">
    <property type="term" value="P:chemotaxis"/>
    <property type="evidence" value="ECO:0007669"/>
    <property type="project" value="InterPro"/>
</dbReference>
<dbReference type="EMBL" id="JAGMWN010000006">
    <property type="protein sequence ID" value="MBP5857938.1"/>
    <property type="molecule type" value="Genomic_DNA"/>
</dbReference>
<evidence type="ECO:0000313" key="10">
    <source>
        <dbReference type="Proteomes" id="UP000672602"/>
    </source>
</evidence>
<feature type="domain" description="Methyl-accepting transducer" evidence="7">
    <location>
        <begin position="152"/>
        <end position="388"/>
    </location>
</feature>
<feature type="region of interest" description="Disordered" evidence="6">
    <location>
        <begin position="1"/>
        <end position="34"/>
    </location>
</feature>
<evidence type="ECO:0000256" key="1">
    <source>
        <dbReference type="ARBA" id="ARBA00004429"/>
    </source>
</evidence>
<dbReference type="GO" id="GO:0007165">
    <property type="term" value="P:signal transduction"/>
    <property type="evidence" value="ECO:0007669"/>
    <property type="project" value="UniProtKB-KW"/>
</dbReference>
<feature type="compositionally biased region" description="Basic and acidic residues" evidence="6">
    <location>
        <begin position="166"/>
        <end position="181"/>
    </location>
</feature>
<dbReference type="PROSITE" id="PS50111">
    <property type="entry name" value="CHEMOTAXIS_TRANSDUC_2"/>
    <property type="match status" value="1"/>
</dbReference>
<proteinExistence type="inferred from homology"/>
<dbReference type="SMART" id="SM00283">
    <property type="entry name" value="MA"/>
    <property type="match status" value="1"/>
</dbReference>
<evidence type="ECO:0000256" key="2">
    <source>
        <dbReference type="ARBA" id="ARBA00022519"/>
    </source>
</evidence>
<dbReference type="GO" id="GO:0005886">
    <property type="term" value="C:plasma membrane"/>
    <property type="evidence" value="ECO:0007669"/>
    <property type="project" value="UniProtKB-SubCell"/>
</dbReference>
<protein>
    <submittedName>
        <fullName evidence="9">Methyl-accepting chemotaxis protein</fullName>
    </submittedName>
</protein>
<accession>A0A8J7S3K9</accession>
<dbReference type="PRINTS" id="PR00260">
    <property type="entry name" value="CHEMTRNSDUCR"/>
</dbReference>
<evidence type="ECO:0000259" key="8">
    <source>
        <dbReference type="PROSITE" id="PS50192"/>
    </source>
</evidence>
<feature type="region of interest" description="Disordered" evidence="6">
    <location>
        <begin position="158"/>
        <end position="184"/>
    </location>
</feature>
<evidence type="ECO:0000256" key="4">
    <source>
        <dbReference type="ARBA" id="ARBA00029447"/>
    </source>
</evidence>
<evidence type="ECO:0000313" key="9">
    <source>
        <dbReference type="EMBL" id="MBP5857938.1"/>
    </source>
</evidence>
<comment type="caution">
    <text evidence="9">The sequence shown here is derived from an EMBL/GenBank/DDBJ whole genome shotgun (WGS) entry which is preliminary data.</text>
</comment>
<reference evidence="9" key="1">
    <citation type="submission" date="2021-04" db="EMBL/GenBank/DDBJ databases">
        <authorList>
            <person name="Zhang D.-C."/>
        </authorList>
    </citation>
    <scope>NUCLEOTIDE SEQUENCE</scope>
    <source>
        <strain evidence="9">CGMCC 1.15697</strain>
    </source>
</reference>
<dbReference type="SUPFAM" id="SSF58104">
    <property type="entry name" value="Methyl-accepting chemotaxis protein (MCP) signaling domain"/>
    <property type="match status" value="1"/>
</dbReference>
<evidence type="ECO:0000256" key="5">
    <source>
        <dbReference type="PROSITE-ProRule" id="PRU00284"/>
    </source>
</evidence>
<name>A0A8J7S3K9_9PROT</name>
<keyword evidence="10" id="KW-1185">Reference proteome</keyword>
<sequence length="408" mass="43025">MNLFSRSRHDATDGRPGPGTAPAGAKPKRRSPEAEIARATAICQRAAAGDMEARIVGIAEGTPTAELHHAINHLLDVVDAFTRESEASLRHVAEGKFYRRILLRGLQGEFQRAAGSINEAVAYMRDRDRRVSHMADRFEDSVKDVVEVLASAATEMEATAGGMRGQAEETANRSESVREAMDSTSQNVETVAAASEELAASTQEIGRSVGRSSEVTAKAVDAAAEADRKVEGMNTAATHIGEVIDLIRDIADQTNLLALNATIEAARAGEAGKGFAVVANEVKTLASQTAKATEEITRQVGDMQSITAETVASIREISAIIDETQQIASTISAAVEQQNAATQEIARNVQEAAASARGVSETIGTVSEAARDTGQAASEVLQAAGELSRQAETLRGAVDGFLNTMRAD</sequence>
<evidence type="ECO:0000259" key="7">
    <source>
        <dbReference type="PROSITE" id="PS50111"/>
    </source>
</evidence>
<dbReference type="InterPro" id="IPR004090">
    <property type="entry name" value="Chemotax_Me-accpt_rcpt"/>
</dbReference>
<keyword evidence="2" id="KW-0997">Cell inner membrane</keyword>
<dbReference type="Gene3D" id="1.10.287.950">
    <property type="entry name" value="Methyl-accepting chemotaxis protein"/>
    <property type="match status" value="1"/>
</dbReference>
<comment type="subcellular location">
    <subcellularLocation>
        <location evidence="1">Cell inner membrane</location>
        <topology evidence="1">Multi-pass membrane protein</topology>
    </subcellularLocation>
</comment>
<dbReference type="Pfam" id="PF00015">
    <property type="entry name" value="MCPsignal"/>
    <property type="match status" value="1"/>
</dbReference>
<evidence type="ECO:0000256" key="3">
    <source>
        <dbReference type="ARBA" id="ARBA00023224"/>
    </source>
</evidence>
<dbReference type="PROSITE" id="PS50192">
    <property type="entry name" value="T_SNARE"/>
    <property type="match status" value="1"/>
</dbReference>
<evidence type="ECO:0000256" key="6">
    <source>
        <dbReference type="SAM" id="MobiDB-lite"/>
    </source>
</evidence>
<comment type="similarity">
    <text evidence="4">Belongs to the methyl-accepting chemotaxis (MCP) protein family.</text>
</comment>
<keyword evidence="2" id="KW-1003">Cell membrane</keyword>